<keyword evidence="9" id="KW-1185">Reference proteome</keyword>
<dbReference type="GO" id="GO:0005886">
    <property type="term" value="C:plasma membrane"/>
    <property type="evidence" value="ECO:0007669"/>
    <property type="project" value="TreeGrafter"/>
</dbReference>
<comment type="caution">
    <text evidence="8">The sequence shown here is derived from an EMBL/GenBank/DDBJ whole genome shotgun (WGS) entry which is preliminary data.</text>
</comment>
<proteinExistence type="predicted"/>
<evidence type="ECO:0000313" key="8">
    <source>
        <dbReference type="EMBL" id="GLJ96280.1"/>
    </source>
</evidence>
<dbReference type="Proteomes" id="UP001142291">
    <property type="component" value="Unassembled WGS sequence"/>
</dbReference>
<evidence type="ECO:0000256" key="6">
    <source>
        <dbReference type="SAM" id="SignalP"/>
    </source>
</evidence>
<dbReference type="GO" id="GO:0006825">
    <property type="term" value="P:copper ion transport"/>
    <property type="evidence" value="ECO:0007669"/>
    <property type="project" value="InterPro"/>
</dbReference>
<gene>
    <name evidence="8" type="ORF">GCM10017591_23430</name>
</gene>
<dbReference type="InterPro" id="IPR014756">
    <property type="entry name" value="Ig_E-set"/>
</dbReference>
<feature type="signal peptide" evidence="6">
    <location>
        <begin position="1"/>
        <end position="40"/>
    </location>
</feature>
<protein>
    <recommendedName>
        <fullName evidence="7">CopC domain-containing protein</fullName>
    </recommendedName>
</protein>
<evidence type="ECO:0000256" key="2">
    <source>
        <dbReference type="ARBA" id="ARBA00022723"/>
    </source>
</evidence>
<dbReference type="PROSITE" id="PS51318">
    <property type="entry name" value="TAT"/>
    <property type="match status" value="1"/>
</dbReference>
<dbReference type="GO" id="GO:0030313">
    <property type="term" value="C:cell envelope"/>
    <property type="evidence" value="ECO:0007669"/>
    <property type="project" value="UniProtKB-SubCell"/>
</dbReference>
<evidence type="ECO:0000256" key="1">
    <source>
        <dbReference type="ARBA" id="ARBA00004196"/>
    </source>
</evidence>
<comment type="subcellular location">
    <subcellularLocation>
        <location evidence="1">Cell envelope</location>
    </subcellularLocation>
</comment>
<evidence type="ECO:0000256" key="4">
    <source>
        <dbReference type="ARBA" id="ARBA00023008"/>
    </source>
</evidence>
<feature type="chain" id="PRO_5040848234" description="CopC domain-containing protein" evidence="6">
    <location>
        <begin position="41"/>
        <end position="195"/>
    </location>
</feature>
<dbReference type="InterPro" id="IPR032694">
    <property type="entry name" value="CopC/D"/>
</dbReference>
<dbReference type="InterPro" id="IPR006311">
    <property type="entry name" value="TAT_signal"/>
</dbReference>
<feature type="transmembrane region" description="Helical" evidence="5">
    <location>
        <begin position="163"/>
        <end position="187"/>
    </location>
</feature>
<dbReference type="RefSeq" id="WP_204963303.1">
    <property type="nucleotide sequence ID" value="NZ_BAAAUR010000001.1"/>
</dbReference>
<reference evidence="8" key="1">
    <citation type="journal article" date="2014" name="Int. J. Syst. Evol. Microbiol.">
        <title>Complete genome sequence of Corynebacterium casei LMG S-19264T (=DSM 44701T), isolated from a smear-ripened cheese.</title>
        <authorList>
            <consortium name="US DOE Joint Genome Institute (JGI-PGF)"/>
            <person name="Walter F."/>
            <person name="Albersmeier A."/>
            <person name="Kalinowski J."/>
            <person name="Ruckert C."/>
        </authorList>
    </citation>
    <scope>NUCLEOTIDE SEQUENCE</scope>
    <source>
        <strain evidence="8">VKM Ac-1940</strain>
    </source>
</reference>
<keyword evidence="3 6" id="KW-0732">Signal</keyword>
<reference evidence="8" key="2">
    <citation type="submission" date="2023-01" db="EMBL/GenBank/DDBJ databases">
        <authorList>
            <person name="Sun Q."/>
            <person name="Evtushenko L."/>
        </authorList>
    </citation>
    <scope>NUCLEOTIDE SEQUENCE</scope>
    <source>
        <strain evidence="8">VKM Ac-1940</strain>
    </source>
</reference>
<keyword evidence="5" id="KW-0812">Transmembrane</keyword>
<feature type="domain" description="CopC" evidence="7">
    <location>
        <begin position="41"/>
        <end position="136"/>
    </location>
</feature>
<dbReference type="AlphaFoldDB" id="A0A9W6HPE5"/>
<keyword evidence="4" id="KW-0186">Copper</keyword>
<dbReference type="GO" id="GO:0005507">
    <property type="term" value="F:copper ion binding"/>
    <property type="evidence" value="ECO:0007669"/>
    <property type="project" value="InterPro"/>
</dbReference>
<evidence type="ECO:0000256" key="3">
    <source>
        <dbReference type="ARBA" id="ARBA00022729"/>
    </source>
</evidence>
<dbReference type="PANTHER" id="PTHR34820">
    <property type="entry name" value="INNER MEMBRANE PROTEIN YEBZ"/>
    <property type="match status" value="1"/>
</dbReference>
<keyword evidence="2" id="KW-0479">Metal-binding</keyword>
<dbReference type="GO" id="GO:0046688">
    <property type="term" value="P:response to copper ion"/>
    <property type="evidence" value="ECO:0007669"/>
    <property type="project" value="InterPro"/>
</dbReference>
<accession>A0A9W6HPE5</accession>
<dbReference type="PANTHER" id="PTHR34820:SF4">
    <property type="entry name" value="INNER MEMBRANE PROTEIN YEBZ"/>
    <property type="match status" value="1"/>
</dbReference>
<dbReference type="Gene3D" id="2.60.40.1220">
    <property type="match status" value="1"/>
</dbReference>
<keyword evidence="5" id="KW-0472">Membrane</keyword>
<evidence type="ECO:0000259" key="7">
    <source>
        <dbReference type="Pfam" id="PF04234"/>
    </source>
</evidence>
<keyword evidence="5" id="KW-1133">Transmembrane helix</keyword>
<organism evidence="8 9">
    <name type="scientific">Microbacterium dextranolyticum</name>
    <dbReference type="NCBI Taxonomy" id="36806"/>
    <lineage>
        <taxon>Bacteria</taxon>
        <taxon>Bacillati</taxon>
        <taxon>Actinomycetota</taxon>
        <taxon>Actinomycetes</taxon>
        <taxon>Micrococcales</taxon>
        <taxon>Microbacteriaceae</taxon>
        <taxon>Microbacterium</taxon>
    </lineage>
</organism>
<dbReference type="GO" id="GO:0042597">
    <property type="term" value="C:periplasmic space"/>
    <property type="evidence" value="ECO:0007669"/>
    <property type="project" value="InterPro"/>
</dbReference>
<evidence type="ECO:0000313" key="9">
    <source>
        <dbReference type="Proteomes" id="UP001142291"/>
    </source>
</evidence>
<name>A0A9W6HPE5_9MICO</name>
<evidence type="ECO:0000256" key="5">
    <source>
        <dbReference type="SAM" id="Phobius"/>
    </source>
</evidence>
<dbReference type="InterPro" id="IPR014755">
    <property type="entry name" value="Cu-Rt/internalin_Ig-like"/>
</dbReference>
<sequence>MSAQSAPARRPRRLSFRTATAAAAALVALGALTVASPAAAHDELLGTSPKADTAVAELPADLVLTFSGVLMDEPGATEVVVTDASGTDLTDGPAVLSGTRLTQPLNTQAARPGPVTVRWRVVSSDGHPISNEFSFSYGDGSVVPTASLTAQPDPSSTNGDSAWGWPVAVVAIVLVGAGGAVVAVLLARSRGRRED</sequence>
<dbReference type="SUPFAM" id="SSF81296">
    <property type="entry name" value="E set domains"/>
    <property type="match status" value="1"/>
</dbReference>
<dbReference type="Pfam" id="PF04234">
    <property type="entry name" value="CopC"/>
    <property type="match status" value="1"/>
</dbReference>
<dbReference type="EMBL" id="BSER01000009">
    <property type="protein sequence ID" value="GLJ96280.1"/>
    <property type="molecule type" value="Genomic_DNA"/>
</dbReference>
<dbReference type="InterPro" id="IPR007348">
    <property type="entry name" value="CopC_dom"/>
</dbReference>